<dbReference type="CDD" id="cd07377">
    <property type="entry name" value="WHTH_GntR"/>
    <property type="match status" value="1"/>
</dbReference>
<dbReference type="KEGG" id="apac:S7S_06705"/>
<dbReference type="SUPFAM" id="SSF48008">
    <property type="entry name" value="GntR ligand-binding domain-like"/>
    <property type="match status" value="1"/>
</dbReference>
<evidence type="ECO:0000256" key="3">
    <source>
        <dbReference type="ARBA" id="ARBA00023163"/>
    </source>
</evidence>
<dbReference type="Gene3D" id="1.10.10.10">
    <property type="entry name" value="Winged helix-like DNA-binding domain superfamily/Winged helix DNA-binding domain"/>
    <property type="match status" value="1"/>
</dbReference>
<dbReference type="HOGENOM" id="CLU_017584_5_1_6"/>
<dbReference type="EMBL" id="CP004387">
    <property type="protein sequence ID" value="AJD47757.1"/>
    <property type="molecule type" value="Genomic_DNA"/>
</dbReference>
<name>A0A0B4XN72_9GAMM</name>
<evidence type="ECO:0000256" key="1">
    <source>
        <dbReference type="ARBA" id="ARBA00023015"/>
    </source>
</evidence>
<dbReference type="Pfam" id="PF00392">
    <property type="entry name" value="GntR"/>
    <property type="match status" value="1"/>
</dbReference>
<dbReference type="PROSITE" id="PS50949">
    <property type="entry name" value="HTH_GNTR"/>
    <property type="match status" value="1"/>
</dbReference>
<organism evidence="5 6">
    <name type="scientific">Isoalcanivorax pacificus W11-5</name>
    <dbReference type="NCBI Taxonomy" id="391936"/>
    <lineage>
        <taxon>Bacteria</taxon>
        <taxon>Pseudomonadati</taxon>
        <taxon>Pseudomonadota</taxon>
        <taxon>Gammaproteobacteria</taxon>
        <taxon>Oceanospirillales</taxon>
        <taxon>Alcanivoracaceae</taxon>
        <taxon>Isoalcanivorax</taxon>
    </lineage>
</organism>
<feature type="domain" description="HTH gntR-type" evidence="4">
    <location>
        <begin position="20"/>
        <end position="86"/>
    </location>
</feature>
<accession>A0A0B4XN72</accession>
<dbReference type="InterPro" id="IPR008920">
    <property type="entry name" value="TF_FadR/GntR_C"/>
</dbReference>
<sequence length="233" mass="25521">MPSPKSSSLKSSSLTPVRRRSIEEEVYLRMREAILSGEMAGGDRLIHEELAGRFGTSRIPVRDALRRLQADGLVETDSRGIYTVTPCAIEDVEEIYSLRALLEARAVALATPHLSKADLAELNQLQQAMDATESSGDVDSYVALNQQFHHAIYEAARQPRLLKIITSLWQGLPPLTPLKIHSRVPASNREHHEILSALTEGDAKAAAAAMARHIDNAGIALRDYIAEAGGQLR</sequence>
<dbReference type="GO" id="GO:0003677">
    <property type="term" value="F:DNA binding"/>
    <property type="evidence" value="ECO:0007669"/>
    <property type="project" value="UniProtKB-KW"/>
</dbReference>
<dbReference type="InterPro" id="IPR036390">
    <property type="entry name" value="WH_DNA-bd_sf"/>
</dbReference>
<keyword evidence="6" id="KW-1185">Reference proteome</keyword>
<proteinExistence type="predicted"/>
<dbReference type="InterPro" id="IPR000524">
    <property type="entry name" value="Tscrpt_reg_HTH_GntR"/>
</dbReference>
<dbReference type="SMART" id="SM00895">
    <property type="entry name" value="FCD"/>
    <property type="match status" value="1"/>
</dbReference>
<gene>
    <name evidence="5" type="ORF">S7S_06705</name>
</gene>
<dbReference type="STRING" id="391936.S7S_06705"/>
<dbReference type="SUPFAM" id="SSF46785">
    <property type="entry name" value="Winged helix' DNA-binding domain"/>
    <property type="match status" value="1"/>
</dbReference>
<dbReference type="InterPro" id="IPR011711">
    <property type="entry name" value="GntR_C"/>
</dbReference>
<dbReference type="InterPro" id="IPR036388">
    <property type="entry name" value="WH-like_DNA-bd_sf"/>
</dbReference>
<evidence type="ECO:0000256" key="2">
    <source>
        <dbReference type="ARBA" id="ARBA00023125"/>
    </source>
</evidence>
<dbReference type="GO" id="GO:0003700">
    <property type="term" value="F:DNA-binding transcription factor activity"/>
    <property type="evidence" value="ECO:0007669"/>
    <property type="project" value="InterPro"/>
</dbReference>
<dbReference type="Pfam" id="PF07729">
    <property type="entry name" value="FCD"/>
    <property type="match status" value="1"/>
</dbReference>
<keyword evidence="2" id="KW-0238">DNA-binding</keyword>
<dbReference type="AlphaFoldDB" id="A0A0B4XN72"/>
<reference evidence="5 6" key="1">
    <citation type="journal article" date="2012" name="J. Bacteriol.">
        <title>Genome sequence of an alkane-degrading bacterium, Alcanivorax pacificus type strain W11-5, isolated from deep sea sediment.</title>
        <authorList>
            <person name="Lai Q."/>
            <person name="Shao Z."/>
        </authorList>
    </citation>
    <scope>NUCLEOTIDE SEQUENCE [LARGE SCALE GENOMIC DNA]</scope>
    <source>
        <strain evidence="5 6">W11-5</strain>
    </source>
</reference>
<dbReference type="Gene3D" id="1.20.120.530">
    <property type="entry name" value="GntR ligand-binding domain-like"/>
    <property type="match status" value="1"/>
</dbReference>
<evidence type="ECO:0000313" key="6">
    <source>
        <dbReference type="Proteomes" id="UP000006764"/>
    </source>
</evidence>
<keyword evidence="1" id="KW-0805">Transcription regulation</keyword>
<dbReference type="SMART" id="SM00345">
    <property type="entry name" value="HTH_GNTR"/>
    <property type="match status" value="1"/>
</dbReference>
<dbReference type="Proteomes" id="UP000006764">
    <property type="component" value="Chromosome"/>
</dbReference>
<evidence type="ECO:0000313" key="5">
    <source>
        <dbReference type="EMBL" id="AJD47757.1"/>
    </source>
</evidence>
<keyword evidence="3" id="KW-0804">Transcription</keyword>
<dbReference type="PANTHER" id="PTHR43537">
    <property type="entry name" value="TRANSCRIPTIONAL REGULATOR, GNTR FAMILY"/>
    <property type="match status" value="1"/>
</dbReference>
<dbReference type="RefSeq" id="WP_008738936.1">
    <property type="nucleotide sequence ID" value="NZ_CP004387.1"/>
</dbReference>
<evidence type="ECO:0000259" key="4">
    <source>
        <dbReference type="PROSITE" id="PS50949"/>
    </source>
</evidence>
<dbReference type="OrthoDB" id="9799812at2"/>
<dbReference type="PANTHER" id="PTHR43537:SF5">
    <property type="entry name" value="UXU OPERON TRANSCRIPTIONAL REGULATOR"/>
    <property type="match status" value="1"/>
</dbReference>
<protein>
    <submittedName>
        <fullName evidence="5">GntR family transcriptional regulator</fullName>
    </submittedName>
</protein>